<feature type="signal peptide" evidence="1">
    <location>
        <begin position="1"/>
        <end position="27"/>
    </location>
</feature>
<comment type="caution">
    <text evidence="3">The sequence shown here is derived from an EMBL/GenBank/DDBJ whole genome shotgun (WGS) entry which is preliminary data.</text>
</comment>
<dbReference type="Pfam" id="PF16862">
    <property type="entry name" value="Glyco_hydro_79C"/>
    <property type="match status" value="1"/>
</dbReference>
<dbReference type="PANTHER" id="PTHR36183">
    <property type="entry name" value="BETA-GLUCURONIDASE"/>
    <property type="match status" value="1"/>
</dbReference>
<gene>
    <name evidence="3" type="ORF">TWF481_011983</name>
</gene>
<dbReference type="AlphaFoldDB" id="A0AAV9VYI7"/>
<organism evidence="3 4">
    <name type="scientific">Arthrobotrys musiformis</name>
    <dbReference type="NCBI Taxonomy" id="47236"/>
    <lineage>
        <taxon>Eukaryota</taxon>
        <taxon>Fungi</taxon>
        <taxon>Dikarya</taxon>
        <taxon>Ascomycota</taxon>
        <taxon>Pezizomycotina</taxon>
        <taxon>Orbiliomycetes</taxon>
        <taxon>Orbiliales</taxon>
        <taxon>Orbiliaceae</taxon>
        <taxon>Arthrobotrys</taxon>
    </lineage>
</organism>
<evidence type="ECO:0000256" key="1">
    <source>
        <dbReference type="SAM" id="SignalP"/>
    </source>
</evidence>
<dbReference type="InterPro" id="IPR017853">
    <property type="entry name" value="GH"/>
</dbReference>
<proteinExistence type="predicted"/>
<feature type="domain" description="Beta-glucuronidase C-terminal" evidence="2">
    <location>
        <begin position="600"/>
        <end position="712"/>
    </location>
</feature>
<dbReference type="SUPFAM" id="SSF51445">
    <property type="entry name" value="(Trans)glycosidases"/>
    <property type="match status" value="1"/>
</dbReference>
<dbReference type="EMBL" id="JAVHJL010000009">
    <property type="protein sequence ID" value="KAK6497576.1"/>
    <property type="molecule type" value="Genomic_DNA"/>
</dbReference>
<name>A0AAV9VYI7_9PEZI</name>
<dbReference type="Proteomes" id="UP001370758">
    <property type="component" value="Unassembled WGS sequence"/>
</dbReference>
<protein>
    <recommendedName>
        <fullName evidence="2">Beta-glucuronidase C-terminal domain-containing protein</fullName>
    </recommendedName>
</protein>
<dbReference type="Gene3D" id="3.20.20.80">
    <property type="entry name" value="Glycosidases"/>
    <property type="match status" value="1"/>
</dbReference>
<sequence length="719" mass="77194">MGVQSLFTSALSSLFCAHVLFISGSQAQLGNSTVINVEPTLANAASAPTIDRSFIGYSLEHNAIPQFVLTKMLTNIMDIWASKTGGRPGIRLGGTAMDKTTWVPNFTSQAIMWWANPVSEYIAGPVYLTTLKNYFPSDTQITFGLNLVNTTGNWSNAVEFAVAATQAVPQVNLFEIGNEPDLYVQGKVRPTNWVGKDYANEWMSVATQVQAAIPGVRFQPAVFAKTLKDGFDIGSLIRYGADTSQFNIPTYSYHFYAQSACSGNPNLNGLVNHNTLVDLLSRFESDIAAAESVGSRFTLAESNSVSCSGAIDVSDTFASALWVVDYALYVASKNVERVYLHSGPQTPYTPFVPRGNSGLSAGVRPLSYGVYFLAEALALPSQGSSTRFLVCPVSLPGNPSDISAYGLYSNKIQKPNLDVIGTTTRVYTTTSFSTRTIYSTDKLSTGTSVSTKSIIQSVSTSTKLSTSSRIVTVTKTTKITKRTTVRATRTTTSKSRLSNGRTTTRTVKITYWKTTTTTIPSTTKSKSTSKTTITSKIYSTKWTSQRITLTITVTRATPLISTSYSVSTIPKVLTSTDTSATIKPQATDIGNFPLTDGVFLARAVVINLSPYNTSDPSVLNCRSCNYGSPQGYGTLTARASTNVTLTGFQPNHRLKMIKLQGPGLNAKSGINVSGIIFDENSGTLASASVPSSVFVDKTGAVTFRILAAEAVLLLDENVS</sequence>
<keyword evidence="4" id="KW-1185">Reference proteome</keyword>
<evidence type="ECO:0000259" key="2">
    <source>
        <dbReference type="Pfam" id="PF16862"/>
    </source>
</evidence>
<evidence type="ECO:0000313" key="4">
    <source>
        <dbReference type="Proteomes" id="UP001370758"/>
    </source>
</evidence>
<dbReference type="InterPro" id="IPR031728">
    <property type="entry name" value="GlcAase_C"/>
</dbReference>
<keyword evidence="1" id="KW-0732">Signal</keyword>
<dbReference type="PANTHER" id="PTHR36183:SF2">
    <property type="entry name" value="BETA-GLUCURONIDASE C-TERMINAL DOMAIN-CONTAINING PROTEIN"/>
    <property type="match status" value="1"/>
</dbReference>
<accession>A0AAV9VYI7</accession>
<reference evidence="3 4" key="1">
    <citation type="submission" date="2023-08" db="EMBL/GenBank/DDBJ databases">
        <authorList>
            <person name="Palmer J.M."/>
        </authorList>
    </citation>
    <scope>NUCLEOTIDE SEQUENCE [LARGE SCALE GENOMIC DNA]</scope>
    <source>
        <strain evidence="3 4">TWF481</strain>
    </source>
</reference>
<feature type="chain" id="PRO_5043765628" description="Beta-glucuronidase C-terminal domain-containing protein" evidence="1">
    <location>
        <begin position="28"/>
        <end position="719"/>
    </location>
</feature>
<evidence type="ECO:0000313" key="3">
    <source>
        <dbReference type="EMBL" id="KAK6497576.1"/>
    </source>
</evidence>
<dbReference type="InterPro" id="IPR052974">
    <property type="entry name" value="GH79_Enzymes"/>
</dbReference>